<evidence type="ECO:0000256" key="3">
    <source>
        <dbReference type="ARBA" id="ARBA00022475"/>
    </source>
</evidence>
<dbReference type="Proteomes" id="UP001279681">
    <property type="component" value="Unassembled WGS sequence"/>
</dbReference>
<evidence type="ECO:0000313" key="10">
    <source>
        <dbReference type="Proteomes" id="UP001279681"/>
    </source>
</evidence>
<keyword evidence="7" id="KW-0813">Transport</keyword>
<keyword evidence="3" id="KW-1003">Cell membrane</keyword>
<evidence type="ECO:0000256" key="7">
    <source>
        <dbReference type="RuleBase" id="RU003879"/>
    </source>
</evidence>
<dbReference type="EMBL" id="JAVIKH010000002">
    <property type="protein sequence ID" value="MDX8335464.1"/>
    <property type="molecule type" value="Genomic_DNA"/>
</dbReference>
<dbReference type="Pfam" id="PF02472">
    <property type="entry name" value="ExbD"/>
    <property type="match status" value="1"/>
</dbReference>
<keyword evidence="4 7" id="KW-0812">Transmembrane</keyword>
<dbReference type="PANTHER" id="PTHR30558:SF3">
    <property type="entry name" value="BIOPOLYMER TRANSPORT PROTEIN EXBD-RELATED"/>
    <property type="match status" value="1"/>
</dbReference>
<comment type="similarity">
    <text evidence="2 7">Belongs to the ExbD/TolR family.</text>
</comment>
<keyword evidence="6 8" id="KW-0472">Membrane</keyword>
<keyword evidence="5 8" id="KW-1133">Transmembrane helix</keyword>
<gene>
    <name evidence="9" type="ORF">RFV38_02950</name>
</gene>
<dbReference type="RefSeq" id="WP_320312865.1">
    <property type="nucleotide sequence ID" value="NZ_JAVIKH010000002.1"/>
</dbReference>
<keyword evidence="7" id="KW-0653">Protein transport</keyword>
<evidence type="ECO:0000256" key="8">
    <source>
        <dbReference type="SAM" id="Phobius"/>
    </source>
</evidence>
<protein>
    <submittedName>
        <fullName evidence="9">Biopolymer transporter ExbD</fullName>
    </submittedName>
</protein>
<dbReference type="InterPro" id="IPR003400">
    <property type="entry name" value="ExbD"/>
</dbReference>
<sequence>MFKSKGFMNYQRKQLAPDLTPLIDVVFLLLIFFMVATTFDDMRGMKIDLPKSEVSEITEAVDKISILVASNGELKLKIDKKNKSSVVDITKEKLQEEIKNTISLMENKRVAILADRGIDYGDVVDIMSDIKMAGAQAIDIETKGK</sequence>
<evidence type="ECO:0000313" key="9">
    <source>
        <dbReference type="EMBL" id="MDX8335464.1"/>
    </source>
</evidence>
<comment type="caution">
    <text evidence="9">The sequence shown here is derived from an EMBL/GenBank/DDBJ whole genome shotgun (WGS) entry which is preliminary data.</text>
</comment>
<evidence type="ECO:0000256" key="2">
    <source>
        <dbReference type="ARBA" id="ARBA00005811"/>
    </source>
</evidence>
<dbReference type="PANTHER" id="PTHR30558">
    <property type="entry name" value="EXBD MEMBRANE COMPONENT OF PMF-DRIVEN MACROMOLECULE IMPORT SYSTEM"/>
    <property type="match status" value="1"/>
</dbReference>
<evidence type="ECO:0000256" key="1">
    <source>
        <dbReference type="ARBA" id="ARBA00004162"/>
    </source>
</evidence>
<evidence type="ECO:0000256" key="4">
    <source>
        <dbReference type="ARBA" id="ARBA00022692"/>
    </source>
</evidence>
<name>A0ABU4W896_9FUSO</name>
<evidence type="ECO:0000256" key="5">
    <source>
        <dbReference type="ARBA" id="ARBA00022989"/>
    </source>
</evidence>
<reference evidence="10" key="1">
    <citation type="submission" date="2023-07" db="EMBL/GenBank/DDBJ databases">
        <authorList>
            <person name="Colorado M.A."/>
            <person name="Villamil L.M."/>
            <person name="Melo J.F."/>
            <person name="Rodriguez J.A."/>
            <person name="Ruiz R.Y."/>
        </authorList>
    </citation>
    <scope>NUCLEOTIDE SEQUENCE [LARGE SCALE GENOMIC DNA]</scope>
    <source>
        <strain evidence="10">C33</strain>
    </source>
</reference>
<feature type="transmembrane region" description="Helical" evidence="8">
    <location>
        <begin position="20"/>
        <end position="39"/>
    </location>
</feature>
<organism evidence="9 10">
    <name type="scientific">Candidatus Cetobacterium colombiensis</name>
    <dbReference type="NCBI Taxonomy" id="3073100"/>
    <lineage>
        <taxon>Bacteria</taxon>
        <taxon>Fusobacteriati</taxon>
        <taxon>Fusobacteriota</taxon>
        <taxon>Fusobacteriia</taxon>
        <taxon>Fusobacteriales</taxon>
        <taxon>Fusobacteriaceae</taxon>
        <taxon>Cetobacterium</taxon>
    </lineage>
</organism>
<evidence type="ECO:0000256" key="6">
    <source>
        <dbReference type="ARBA" id="ARBA00023136"/>
    </source>
</evidence>
<dbReference type="Gene3D" id="3.30.420.270">
    <property type="match status" value="1"/>
</dbReference>
<accession>A0ABU4W896</accession>
<proteinExistence type="inferred from homology"/>
<comment type="subcellular location">
    <subcellularLocation>
        <location evidence="1">Cell membrane</location>
        <topology evidence="1">Single-pass membrane protein</topology>
    </subcellularLocation>
    <subcellularLocation>
        <location evidence="7">Cell membrane</location>
        <topology evidence="7">Single-pass type II membrane protein</topology>
    </subcellularLocation>
</comment>
<keyword evidence="10" id="KW-1185">Reference proteome</keyword>